<keyword evidence="1" id="KW-0812">Transmembrane</keyword>
<reference evidence="4" key="1">
    <citation type="journal article" date="2020" name="PLoS Negl. Trop. Dis.">
        <title>High-quality nuclear genome for Sarcoptes scabiei-A critical resource for a neglected parasite.</title>
        <authorList>
            <person name="Korhonen P.K."/>
            <person name="Gasser R.B."/>
            <person name="Ma G."/>
            <person name="Wang T."/>
            <person name="Stroehlein A.J."/>
            <person name="Young N.D."/>
            <person name="Ang C.S."/>
            <person name="Fernando D.D."/>
            <person name="Lu H.C."/>
            <person name="Taylor S."/>
            <person name="Reynolds S.L."/>
            <person name="Mofiz E."/>
            <person name="Najaraj S.H."/>
            <person name="Gowda H."/>
            <person name="Madugundu A."/>
            <person name="Renuse S."/>
            <person name="Holt D."/>
            <person name="Pandey A."/>
            <person name="Papenfuss A.T."/>
            <person name="Fischer K."/>
        </authorList>
    </citation>
    <scope>NUCLEOTIDE SEQUENCE [LARGE SCALE GENOMIC DNA]</scope>
</reference>
<name>A0A834R6D5_SARSC</name>
<reference evidence="2" key="2">
    <citation type="submission" date="2020-01" db="EMBL/GenBank/DDBJ databases">
        <authorList>
            <person name="Korhonen P.K.K."/>
            <person name="Guangxu M.G."/>
            <person name="Wang T.W."/>
            <person name="Stroehlein A.J.S."/>
            <person name="Young N.D."/>
            <person name="Ang C.-S.A."/>
            <person name="Fernando D.W.F."/>
            <person name="Lu H.L."/>
            <person name="Taylor S.T."/>
            <person name="Ehtesham M.E.M."/>
            <person name="Najaraj S.H.N."/>
            <person name="Harsha G.H.G."/>
            <person name="Madugundu A.M."/>
            <person name="Renuse S.R."/>
            <person name="Holt D.H."/>
            <person name="Pandey A.P."/>
            <person name="Papenfuss A.P."/>
            <person name="Gasser R.B.G."/>
            <person name="Fischer K.F."/>
        </authorList>
    </citation>
    <scope>NUCLEOTIDE SEQUENCE</scope>
    <source>
        <strain evidence="2">SSS_KF_BRIS2020</strain>
    </source>
</reference>
<reference evidence="3" key="3">
    <citation type="submission" date="2022-06" db="UniProtKB">
        <authorList>
            <consortium name="EnsemblMetazoa"/>
        </authorList>
    </citation>
    <scope>IDENTIFICATION</scope>
</reference>
<evidence type="ECO:0000313" key="2">
    <source>
        <dbReference type="EMBL" id="KAF7491739.1"/>
    </source>
</evidence>
<feature type="transmembrane region" description="Helical" evidence="1">
    <location>
        <begin position="137"/>
        <end position="156"/>
    </location>
</feature>
<dbReference type="InterPro" id="IPR036259">
    <property type="entry name" value="MFS_trans_sf"/>
</dbReference>
<dbReference type="AlphaFoldDB" id="A0A834R6D5"/>
<keyword evidence="1" id="KW-0472">Membrane</keyword>
<dbReference type="SUPFAM" id="SSF103473">
    <property type="entry name" value="MFS general substrate transporter"/>
    <property type="match status" value="1"/>
</dbReference>
<evidence type="ECO:0000313" key="3">
    <source>
        <dbReference type="EnsemblMetazoa" id="KAF7491739.1"/>
    </source>
</evidence>
<dbReference type="Proteomes" id="UP000070412">
    <property type="component" value="Unassembled WGS sequence"/>
</dbReference>
<feature type="transmembrane region" description="Helical" evidence="1">
    <location>
        <begin position="83"/>
        <end position="101"/>
    </location>
</feature>
<feature type="transmembrane region" description="Helical" evidence="1">
    <location>
        <begin position="45"/>
        <end position="63"/>
    </location>
</feature>
<protein>
    <submittedName>
        <fullName evidence="2 3">Uncharacterized protein</fullName>
    </submittedName>
</protein>
<evidence type="ECO:0000313" key="4">
    <source>
        <dbReference type="Proteomes" id="UP000070412"/>
    </source>
</evidence>
<keyword evidence="1" id="KW-1133">Transmembrane helix</keyword>
<sequence length="194" mass="23218">MRKQNRFKKSLRKSKRQRISSDSEIESFEEELAEYRIYYIDLIRYLLYLSCFFSLMNTLNLYADDYLVEYRETHSSSMSTSAFFLLLLSLVAILCIYFFHYDGLVYKLYLFISITILFLMLRWLLAPSFLGENWSRILPFLTSIGFSGAIIFMVWANIHHSHYRFGGGKSLDLDTSRRSGKKIRKNFYDRKFRK</sequence>
<keyword evidence="4" id="KW-1185">Reference proteome</keyword>
<accession>A0A834R6D5</accession>
<dbReference type="EnsemblMetazoa" id="SSS_8771s_mrna">
    <property type="protein sequence ID" value="KAF7491739.1"/>
    <property type="gene ID" value="SSS_8771"/>
</dbReference>
<gene>
    <name evidence="2" type="ORF">SSS_8771</name>
</gene>
<organism evidence="2">
    <name type="scientific">Sarcoptes scabiei</name>
    <name type="common">Itch mite</name>
    <name type="synonym">Acarus scabiei</name>
    <dbReference type="NCBI Taxonomy" id="52283"/>
    <lineage>
        <taxon>Eukaryota</taxon>
        <taxon>Metazoa</taxon>
        <taxon>Ecdysozoa</taxon>
        <taxon>Arthropoda</taxon>
        <taxon>Chelicerata</taxon>
        <taxon>Arachnida</taxon>
        <taxon>Acari</taxon>
        <taxon>Acariformes</taxon>
        <taxon>Sarcoptiformes</taxon>
        <taxon>Astigmata</taxon>
        <taxon>Psoroptidia</taxon>
        <taxon>Sarcoptoidea</taxon>
        <taxon>Sarcoptidae</taxon>
        <taxon>Sarcoptinae</taxon>
        <taxon>Sarcoptes</taxon>
    </lineage>
</organism>
<feature type="transmembrane region" description="Helical" evidence="1">
    <location>
        <begin position="108"/>
        <end position="125"/>
    </location>
</feature>
<dbReference type="EMBL" id="WVUK01000058">
    <property type="protein sequence ID" value="KAF7491739.1"/>
    <property type="molecule type" value="Genomic_DNA"/>
</dbReference>
<evidence type="ECO:0000256" key="1">
    <source>
        <dbReference type="SAM" id="Phobius"/>
    </source>
</evidence>
<proteinExistence type="predicted"/>